<dbReference type="OrthoDB" id="5667at2759"/>
<keyword evidence="8" id="KW-1185">Reference proteome</keyword>
<evidence type="ECO:0000256" key="6">
    <source>
        <dbReference type="SAM" id="Phobius"/>
    </source>
</evidence>
<proteinExistence type="predicted"/>
<keyword evidence="3 6" id="KW-0812">Transmembrane</keyword>
<evidence type="ECO:0000256" key="2">
    <source>
        <dbReference type="ARBA" id="ARBA00022448"/>
    </source>
</evidence>
<keyword evidence="4 6" id="KW-1133">Transmembrane helix</keyword>
<protein>
    <recommendedName>
        <fullName evidence="9">Monocarboxylate transporter</fullName>
    </recommendedName>
</protein>
<evidence type="ECO:0000256" key="5">
    <source>
        <dbReference type="ARBA" id="ARBA00023136"/>
    </source>
</evidence>
<keyword evidence="5 6" id="KW-0472">Membrane</keyword>
<dbReference type="SUPFAM" id="SSF103473">
    <property type="entry name" value="MFS general substrate transporter"/>
    <property type="match status" value="1"/>
</dbReference>
<sequence length="132" mass="14488">MGLFVLMSTDFANDRGLSPSEGVYLLYAFSVTDIIFRPLGGLLIDSKIMSLESVMLFGFLIQGLAFELLAWFTAQYAMLLASILMGTTCGSRMALQTPALVKDFGIQKIADHIRKLVVLRWNAVNASTSACR</sequence>
<accession>A0A9J6FXG8</accession>
<comment type="caution">
    <text evidence="7">The sequence shown here is derived from an EMBL/GenBank/DDBJ whole genome shotgun (WGS) entry which is preliminary data.</text>
</comment>
<organism evidence="7 8">
    <name type="scientific">Haemaphysalis longicornis</name>
    <name type="common">Bush tick</name>
    <dbReference type="NCBI Taxonomy" id="44386"/>
    <lineage>
        <taxon>Eukaryota</taxon>
        <taxon>Metazoa</taxon>
        <taxon>Ecdysozoa</taxon>
        <taxon>Arthropoda</taxon>
        <taxon>Chelicerata</taxon>
        <taxon>Arachnida</taxon>
        <taxon>Acari</taxon>
        <taxon>Parasitiformes</taxon>
        <taxon>Ixodida</taxon>
        <taxon>Ixodoidea</taxon>
        <taxon>Ixodidae</taxon>
        <taxon>Haemaphysalinae</taxon>
        <taxon>Haemaphysalis</taxon>
    </lineage>
</organism>
<feature type="transmembrane region" description="Helical" evidence="6">
    <location>
        <begin position="51"/>
        <end position="70"/>
    </location>
</feature>
<dbReference type="GO" id="GO:0016020">
    <property type="term" value="C:membrane"/>
    <property type="evidence" value="ECO:0007669"/>
    <property type="project" value="UniProtKB-SubCell"/>
</dbReference>
<dbReference type="PANTHER" id="PTHR43385:SF1">
    <property type="entry name" value="RIBOFLAVIN TRANSPORTER RIBJ"/>
    <property type="match status" value="1"/>
</dbReference>
<gene>
    <name evidence="7" type="ORF">HPB48_022079</name>
</gene>
<dbReference type="InterPro" id="IPR052983">
    <property type="entry name" value="MFS_Riboflavin_Transporter"/>
</dbReference>
<keyword evidence="2" id="KW-0813">Transport</keyword>
<dbReference type="PANTHER" id="PTHR43385">
    <property type="entry name" value="RIBOFLAVIN TRANSPORTER RIBJ"/>
    <property type="match status" value="1"/>
</dbReference>
<dbReference type="InterPro" id="IPR036259">
    <property type="entry name" value="MFS_trans_sf"/>
</dbReference>
<dbReference type="Gene3D" id="1.20.1250.20">
    <property type="entry name" value="MFS general substrate transporter like domains"/>
    <property type="match status" value="1"/>
</dbReference>
<evidence type="ECO:0008006" key="9">
    <source>
        <dbReference type="Google" id="ProtNLM"/>
    </source>
</evidence>
<comment type="subcellular location">
    <subcellularLocation>
        <location evidence="1">Membrane</location>
        <topology evidence="1">Multi-pass membrane protein</topology>
    </subcellularLocation>
</comment>
<dbReference type="EMBL" id="JABSTR010000004">
    <property type="protein sequence ID" value="KAH9367781.1"/>
    <property type="molecule type" value="Genomic_DNA"/>
</dbReference>
<evidence type="ECO:0000256" key="4">
    <source>
        <dbReference type="ARBA" id="ARBA00022989"/>
    </source>
</evidence>
<dbReference type="Proteomes" id="UP000821853">
    <property type="component" value="Chromosome 2"/>
</dbReference>
<dbReference type="AlphaFoldDB" id="A0A9J6FXG8"/>
<name>A0A9J6FXG8_HAELO</name>
<evidence type="ECO:0000256" key="1">
    <source>
        <dbReference type="ARBA" id="ARBA00004141"/>
    </source>
</evidence>
<reference evidence="7 8" key="1">
    <citation type="journal article" date="2020" name="Cell">
        <title>Large-Scale Comparative Analyses of Tick Genomes Elucidate Their Genetic Diversity and Vector Capacities.</title>
        <authorList>
            <consortium name="Tick Genome and Microbiome Consortium (TIGMIC)"/>
            <person name="Jia N."/>
            <person name="Wang J."/>
            <person name="Shi W."/>
            <person name="Du L."/>
            <person name="Sun Y."/>
            <person name="Zhan W."/>
            <person name="Jiang J.F."/>
            <person name="Wang Q."/>
            <person name="Zhang B."/>
            <person name="Ji P."/>
            <person name="Bell-Sakyi L."/>
            <person name="Cui X.M."/>
            <person name="Yuan T.T."/>
            <person name="Jiang B.G."/>
            <person name="Yang W.F."/>
            <person name="Lam T.T."/>
            <person name="Chang Q.C."/>
            <person name="Ding S.J."/>
            <person name="Wang X.J."/>
            <person name="Zhu J.G."/>
            <person name="Ruan X.D."/>
            <person name="Zhao L."/>
            <person name="Wei J.T."/>
            <person name="Ye R.Z."/>
            <person name="Que T.C."/>
            <person name="Du C.H."/>
            <person name="Zhou Y.H."/>
            <person name="Cheng J.X."/>
            <person name="Dai P.F."/>
            <person name="Guo W.B."/>
            <person name="Han X.H."/>
            <person name="Huang E.J."/>
            <person name="Li L.F."/>
            <person name="Wei W."/>
            <person name="Gao Y.C."/>
            <person name="Liu J.Z."/>
            <person name="Shao H.Z."/>
            <person name="Wang X."/>
            <person name="Wang C.C."/>
            <person name="Yang T.C."/>
            <person name="Huo Q.B."/>
            <person name="Li W."/>
            <person name="Chen H.Y."/>
            <person name="Chen S.E."/>
            <person name="Zhou L.G."/>
            <person name="Ni X.B."/>
            <person name="Tian J.H."/>
            <person name="Sheng Y."/>
            <person name="Liu T."/>
            <person name="Pan Y.S."/>
            <person name="Xia L.Y."/>
            <person name="Li J."/>
            <person name="Zhao F."/>
            <person name="Cao W.C."/>
        </authorList>
    </citation>
    <scope>NUCLEOTIDE SEQUENCE [LARGE SCALE GENOMIC DNA]</scope>
    <source>
        <strain evidence="7">HaeL-2018</strain>
    </source>
</reference>
<evidence type="ECO:0000256" key="3">
    <source>
        <dbReference type="ARBA" id="ARBA00022692"/>
    </source>
</evidence>
<feature type="transmembrane region" description="Helical" evidence="6">
    <location>
        <begin position="24"/>
        <end position="44"/>
    </location>
</feature>
<evidence type="ECO:0000313" key="7">
    <source>
        <dbReference type="EMBL" id="KAH9367781.1"/>
    </source>
</evidence>
<dbReference type="VEuPathDB" id="VectorBase:HLOH_063943"/>
<evidence type="ECO:0000313" key="8">
    <source>
        <dbReference type="Proteomes" id="UP000821853"/>
    </source>
</evidence>